<evidence type="ECO:0000313" key="2">
    <source>
        <dbReference type="EMBL" id="KAJ1117090.1"/>
    </source>
</evidence>
<keyword evidence="1" id="KW-1133">Transmembrane helix</keyword>
<feature type="transmembrane region" description="Helical" evidence="1">
    <location>
        <begin position="116"/>
        <end position="140"/>
    </location>
</feature>
<keyword evidence="3" id="KW-1185">Reference proteome</keyword>
<name>A0AAV7NM13_PLEWA</name>
<keyword evidence="1" id="KW-0812">Transmembrane</keyword>
<protein>
    <submittedName>
        <fullName evidence="2">Uncharacterized protein</fullName>
    </submittedName>
</protein>
<keyword evidence="1" id="KW-0472">Membrane</keyword>
<dbReference type="Proteomes" id="UP001066276">
    <property type="component" value="Chromosome 8"/>
</dbReference>
<proteinExistence type="predicted"/>
<evidence type="ECO:0000256" key="1">
    <source>
        <dbReference type="SAM" id="Phobius"/>
    </source>
</evidence>
<dbReference type="EMBL" id="JANPWB010000012">
    <property type="protein sequence ID" value="KAJ1117090.1"/>
    <property type="molecule type" value="Genomic_DNA"/>
</dbReference>
<accession>A0AAV7NM13</accession>
<reference evidence="2" key="1">
    <citation type="journal article" date="2022" name="bioRxiv">
        <title>Sequencing and chromosome-scale assembly of the giantPleurodeles waltlgenome.</title>
        <authorList>
            <person name="Brown T."/>
            <person name="Elewa A."/>
            <person name="Iarovenko S."/>
            <person name="Subramanian E."/>
            <person name="Araus A.J."/>
            <person name="Petzold A."/>
            <person name="Susuki M."/>
            <person name="Suzuki K.-i.T."/>
            <person name="Hayashi T."/>
            <person name="Toyoda A."/>
            <person name="Oliveira C."/>
            <person name="Osipova E."/>
            <person name="Leigh N.D."/>
            <person name="Simon A."/>
            <person name="Yun M.H."/>
        </authorList>
    </citation>
    <scope>NUCLEOTIDE SEQUENCE</scope>
    <source>
        <strain evidence="2">20211129_DDA</strain>
        <tissue evidence="2">Liver</tissue>
    </source>
</reference>
<gene>
    <name evidence="2" type="ORF">NDU88_005290</name>
</gene>
<organism evidence="2 3">
    <name type="scientific">Pleurodeles waltl</name>
    <name type="common">Iberian ribbed newt</name>
    <dbReference type="NCBI Taxonomy" id="8319"/>
    <lineage>
        <taxon>Eukaryota</taxon>
        <taxon>Metazoa</taxon>
        <taxon>Chordata</taxon>
        <taxon>Craniata</taxon>
        <taxon>Vertebrata</taxon>
        <taxon>Euteleostomi</taxon>
        <taxon>Amphibia</taxon>
        <taxon>Batrachia</taxon>
        <taxon>Caudata</taxon>
        <taxon>Salamandroidea</taxon>
        <taxon>Salamandridae</taxon>
        <taxon>Pleurodelinae</taxon>
        <taxon>Pleurodeles</taxon>
    </lineage>
</organism>
<sequence>MLRLSFAEAQVLAGASGEAPGSRGRAVIFSEASESVFFFEDSVECLLPSLSEEAHIALLVLIQDGQQAAKLTVRSGMDTSDFVGRLMAASVAIHRRACCSSPLDFGLAPKELFLQIIYLIWWIFPLTLVVVRTVYALWLFSPVELQLYF</sequence>
<comment type="caution">
    <text evidence="2">The sequence shown here is derived from an EMBL/GenBank/DDBJ whole genome shotgun (WGS) entry which is preliminary data.</text>
</comment>
<dbReference type="AlphaFoldDB" id="A0AAV7NM13"/>
<evidence type="ECO:0000313" key="3">
    <source>
        <dbReference type="Proteomes" id="UP001066276"/>
    </source>
</evidence>